<dbReference type="InterPro" id="IPR018910">
    <property type="entry name" value="LpqB_C"/>
</dbReference>
<feature type="domain" description="GerMN" evidence="3">
    <location>
        <begin position="213"/>
        <end position="301"/>
    </location>
</feature>
<dbReference type="AlphaFoldDB" id="A0A3N1DA47"/>
<dbReference type="RefSeq" id="WP_123668990.1">
    <property type="nucleotide sequence ID" value="NZ_RJKE01000001.1"/>
</dbReference>
<reference evidence="4 5" key="1">
    <citation type="submission" date="2018-11" db="EMBL/GenBank/DDBJ databases">
        <title>Sequencing the genomes of 1000 actinobacteria strains.</title>
        <authorList>
            <person name="Klenk H.-P."/>
        </authorList>
    </citation>
    <scope>NUCLEOTIDE SEQUENCE [LARGE SCALE GENOMIC DNA]</scope>
    <source>
        <strain evidence="4 5">DSM 44254</strain>
    </source>
</reference>
<dbReference type="SMART" id="SM00909">
    <property type="entry name" value="Germane"/>
    <property type="match status" value="1"/>
</dbReference>
<sequence length="594" mass="64056">MRRLRPFAAGLCALVLLTGCASLPTGGRVSTHTNDARTEPFDEPYVRIEPTRPKQGWTPKEVVEGYLVAMANFDNDRAAFRSYLDEDVEFDAAVRPEVNVLDDETFQGPMPISERDDLAIVQIVGDRLGKITPSGQYLAAAQHAYDVTFTLRKNKAGDWRISYASGAAPELVLKRSDVDRAFRTTNLYYLAPDARSLVPDSVFLPQLNRSDLPSQLVKSLLSRTTPWLRDAVVSSFPLGTRLLGGKVTLEDDDVVTVNLSAEAAAGDVDRMSAQLMWTLGQLTEVQSMRLQIDGKTQRTSDGIEVQTLARWQPLGPDAPFNEVAASKYLLDGSGHLSLLQGKEPSPFPSLAKRTFREPAVALDAREFAAISGRSLYVGDTSTGAVSEVLKAQEGATLLRPSWDRHGYLWIVQNKGSESTLWLRSPGGVRAVQVPLPKNLVGQIKALRVAHDGVRVAALVSGAVKTEIQIARIAPSATSGYSIDEFHPINAELSGLVDLAWRDADTLAVLGKSGTSSSSVLPYEVPISGGAISPVGGSFEGTPVSIGAAPGETILLGIESKERPEPTTCVQTPSEEPRFSTWDCDITGSSPTYPG</sequence>
<keyword evidence="2" id="KW-0732">Signal</keyword>
<dbReference type="Proteomes" id="UP000272400">
    <property type="component" value="Unassembled WGS sequence"/>
</dbReference>
<evidence type="ECO:0000256" key="1">
    <source>
        <dbReference type="SAM" id="MobiDB-lite"/>
    </source>
</evidence>
<feature type="signal peptide" evidence="2">
    <location>
        <begin position="1"/>
        <end position="21"/>
    </location>
</feature>
<dbReference type="Pfam" id="PF25976">
    <property type="entry name" value="LpqB_N"/>
    <property type="match status" value="1"/>
</dbReference>
<dbReference type="InterPro" id="IPR019606">
    <property type="entry name" value="GerMN"/>
</dbReference>
<dbReference type="Pfam" id="PF10647">
    <property type="entry name" value="Gmad1"/>
    <property type="match status" value="1"/>
</dbReference>
<evidence type="ECO:0000259" key="3">
    <source>
        <dbReference type="SMART" id="SM00909"/>
    </source>
</evidence>
<dbReference type="InterPro" id="IPR059026">
    <property type="entry name" value="LpqB_N"/>
</dbReference>
<proteinExistence type="predicted"/>
<feature type="region of interest" description="Disordered" evidence="1">
    <location>
        <begin position="562"/>
        <end position="594"/>
    </location>
</feature>
<name>A0A3N1DA47_9ACTN</name>
<dbReference type="OrthoDB" id="3226781at2"/>
<accession>A0A3N1DA47</accession>
<organism evidence="4 5">
    <name type="scientific">Actinocorallia herbida</name>
    <dbReference type="NCBI Taxonomy" id="58109"/>
    <lineage>
        <taxon>Bacteria</taxon>
        <taxon>Bacillati</taxon>
        <taxon>Actinomycetota</taxon>
        <taxon>Actinomycetes</taxon>
        <taxon>Streptosporangiales</taxon>
        <taxon>Thermomonosporaceae</taxon>
        <taxon>Actinocorallia</taxon>
    </lineage>
</organism>
<comment type="caution">
    <text evidence="4">The sequence shown here is derived from an EMBL/GenBank/DDBJ whole genome shotgun (WGS) entry which is preliminary data.</text>
</comment>
<evidence type="ECO:0000313" key="4">
    <source>
        <dbReference type="EMBL" id="ROO89978.1"/>
    </source>
</evidence>
<dbReference type="EMBL" id="RJKE01000001">
    <property type="protein sequence ID" value="ROO89978.1"/>
    <property type="molecule type" value="Genomic_DNA"/>
</dbReference>
<feature type="chain" id="PRO_5039540486" evidence="2">
    <location>
        <begin position="22"/>
        <end position="594"/>
    </location>
</feature>
<evidence type="ECO:0000256" key="2">
    <source>
        <dbReference type="SAM" id="SignalP"/>
    </source>
</evidence>
<keyword evidence="5" id="KW-1185">Reference proteome</keyword>
<dbReference type="Pfam" id="PF10646">
    <property type="entry name" value="Germane"/>
    <property type="match status" value="1"/>
</dbReference>
<gene>
    <name evidence="4" type="ORF">EDD29_7690</name>
</gene>
<evidence type="ECO:0000313" key="5">
    <source>
        <dbReference type="Proteomes" id="UP000272400"/>
    </source>
</evidence>
<dbReference type="PROSITE" id="PS51257">
    <property type="entry name" value="PROKAR_LIPOPROTEIN"/>
    <property type="match status" value="1"/>
</dbReference>
<protein>
    <submittedName>
        <fullName evidence="4">Sporulation and spore germination protein</fullName>
    </submittedName>
</protein>